<dbReference type="SUPFAM" id="SSF52540">
    <property type="entry name" value="P-loop containing nucleoside triphosphate hydrolases"/>
    <property type="match status" value="2"/>
</dbReference>
<dbReference type="Pfam" id="PF00176">
    <property type="entry name" value="SNF2-rel_dom"/>
    <property type="match status" value="1"/>
</dbReference>
<dbReference type="Gene3D" id="3.40.50.300">
    <property type="entry name" value="P-loop containing nucleotide triphosphate hydrolases"/>
    <property type="match status" value="1"/>
</dbReference>
<dbReference type="PROSITE" id="PS51194">
    <property type="entry name" value="HELICASE_CTER"/>
    <property type="match status" value="1"/>
</dbReference>
<evidence type="ECO:0000313" key="4">
    <source>
        <dbReference type="EMBL" id="KAB8161236.1"/>
    </source>
</evidence>
<accession>A0A5N6A072</accession>
<feature type="domain" description="Helicase C-terminal" evidence="3">
    <location>
        <begin position="540"/>
        <end position="695"/>
    </location>
</feature>
<evidence type="ECO:0000259" key="2">
    <source>
        <dbReference type="PROSITE" id="PS51192"/>
    </source>
</evidence>
<name>A0A5N6A072_9ACTN</name>
<keyword evidence="1" id="KW-0378">Hydrolase</keyword>
<dbReference type="SMART" id="SM00487">
    <property type="entry name" value="DEXDc"/>
    <property type="match status" value="1"/>
</dbReference>
<keyword evidence="5" id="KW-1185">Reference proteome</keyword>
<dbReference type="GO" id="GO:0016787">
    <property type="term" value="F:hydrolase activity"/>
    <property type="evidence" value="ECO:0007669"/>
    <property type="project" value="UniProtKB-KW"/>
</dbReference>
<keyword evidence="4" id="KW-0347">Helicase</keyword>
<dbReference type="InterPro" id="IPR000330">
    <property type="entry name" value="SNF2_N"/>
</dbReference>
<dbReference type="InterPro" id="IPR049730">
    <property type="entry name" value="SNF2/RAD54-like_C"/>
</dbReference>
<evidence type="ECO:0000256" key="1">
    <source>
        <dbReference type="ARBA" id="ARBA00022801"/>
    </source>
</evidence>
<proteinExistence type="predicted"/>
<dbReference type="InterPro" id="IPR001650">
    <property type="entry name" value="Helicase_C-like"/>
</dbReference>
<dbReference type="InterPro" id="IPR014001">
    <property type="entry name" value="Helicase_ATP-bd"/>
</dbReference>
<evidence type="ECO:0000313" key="5">
    <source>
        <dbReference type="Proteomes" id="UP000314251"/>
    </source>
</evidence>
<reference evidence="4" key="1">
    <citation type="submission" date="2019-10" db="EMBL/GenBank/DDBJ databases">
        <title>Nonomuraea sp. nov., isolated from Phyllanthus amarus.</title>
        <authorList>
            <person name="Klykleung N."/>
            <person name="Tanasupawat S."/>
        </authorList>
    </citation>
    <scope>NUCLEOTIDE SEQUENCE [LARGE SCALE GENOMIC DNA]</scope>
    <source>
        <strain evidence="4">3MP-10</strain>
    </source>
</reference>
<gene>
    <name evidence="4" type="ORF">FH607_026510</name>
</gene>
<dbReference type="PANTHER" id="PTHR10799">
    <property type="entry name" value="SNF2/RAD54 HELICASE FAMILY"/>
    <property type="match status" value="1"/>
</dbReference>
<organism evidence="4 5">
    <name type="scientific">Streptomyces mimosae</name>
    <dbReference type="NCBI Taxonomy" id="2586635"/>
    <lineage>
        <taxon>Bacteria</taxon>
        <taxon>Bacillati</taxon>
        <taxon>Actinomycetota</taxon>
        <taxon>Actinomycetes</taxon>
        <taxon>Kitasatosporales</taxon>
        <taxon>Streptomycetaceae</taxon>
        <taxon>Streptomyces</taxon>
    </lineage>
</organism>
<dbReference type="GO" id="GO:0005524">
    <property type="term" value="F:ATP binding"/>
    <property type="evidence" value="ECO:0007669"/>
    <property type="project" value="InterPro"/>
</dbReference>
<sequence length="726" mass="77697">MGRLAARELCARAEALVTSAEALVADHARAWESAREALAPLRAELVRTELARIPVSRLREVTSGRLRVAALEEAGFDTVGKVAEAAEYRLRQVPGVGEVSARQARAAAAGIARAAEETVAVRLDLDRREEPGATALVVALGRLVSAGPELPRARRTAAELAEELRALLVEAAPARGRLRMLTVGRRRRAAARAALPRLAATLAELAEREVPTLLAQVSADLLREPPSALDAWLDFATRSADYYAVLSELTSGAAELASAEGFLPGEVVARVRLTPLDDTARRVALRGYQEFGARFALSQRRAILGDEMGLGKTVQALAALAHLWSAEGARHFLVVAPASVLLGWVREIEARSALPAYRLHGPDRAAAHAEWAERGGVAVTTFDGLRALPGPGAPGPEVAMLVVDEAHYVKNRAALRSLAVAAWAERVERVLFLTGTPMENRVGEFRDLVSYLRPALADGALGREAAAGAVAFRRAVAPVYLRRNQADVLTELPELVRVDEWEELSPGDLAAYRAAVAGGSFPAMRRAAYADPAGSAKLGRLREIVAEARENGSKVLVFSFFREVLATVGAALGERPVGTIDGSVSAPRRQELADRFAAVGGHAVLLCQIQAGGVGLNLQAASVVVLCEPQVKPTWEHQAVARAHRMGQVRSVQVHRLLAADSVDERMLELLARKERLFDRYARRSEVADSADEAVDLSDAAIARRIVEDEQRRLAGEAAPSPGSPG</sequence>
<keyword evidence="4" id="KW-0067">ATP-binding</keyword>
<dbReference type="EMBL" id="VDLY02000021">
    <property type="protein sequence ID" value="KAB8161236.1"/>
    <property type="molecule type" value="Genomic_DNA"/>
</dbReference>
<dbReference type="CDD" id="cd18793">
    <property type="entry name" value="SF2_C_SNF"/>
    <property type="match status" value="1"/>
</dbReference>
<dbReference type="Gene3D" id="3.40.50.10810">
    <property type="entry name" value="Tandem AAA-ATPase domain"/>
    <property type="match status" value="1"/>
</dbReference>
<comment type="caution">
    <text evidence="4">The sequence shown here is derived from an EMBL/GenBank/DDBJ whole genome shotgun (WGS) entry which is preliminary data.</text>
</comment>
<protein>
    <submittedName>
        <fullName evidence="4">ATP-dependent helicase</fullName>
    </submittedName>
</protein>
<dbReference type="SMART" id="SM00490">
    <property type="entry name" value="HELICc"/>
    <property type="match status" value="1"/>
</dbReference>
<dbReference type="AlphaFoldDB" id="A0A5N6A072"/>
<dbReference type="Gene3D" id="1.10.150.20">
    <property type="entry name" value="5' to 3' exonuclease, C-terminal subdomain"/>
    <property type="match status" value="1"/>
</dbReference>
<dbReference type="InterPro" id="IPR027417">
    <property type="entry name" value="P-loop_NTPase"/>
</dbReference>
<dbReference type="Proteomes" id="UP000314251">
    <property type="component" value="Unassembled WGS sequence"/>
</dbReference>
<feature type="domain" description="Helicase ATP-binding" evidence="2">
    <location>
        <begin position="293"/>
        <end position="455"/>
    </location>
</feature>
<dbReference type="InterPro" id="IPR038718">
    <property type="entry name" value="SNF2-like_sf"/>
</dbReference>
<dbReference type="OrthoDB" id="9760715at2"/>
<dbReference type="CDD" id="cd17919">
    <property type="entry name" value="DEXHc_Snf"/>
    <property type="match status" value="1"/>
</dbReference>
<evidence type="ECO:0000259" key="3">
    <source>
        <dbReference type="PROSITE" id="PS51194"/>
    </source>
</evidence>
<dbReference type="Pfam" id="PF00271">
    <property type="entry name" value="Helicase_C"/>
    <property type="match status" value="1"/>
</dbReference>
<dbReference type="GO" id="GO:0004386">
    <property type="term" value="F:helicase activity"/>
    <property type="evidence" value="ECO:0007669"/>
    <property type="project" value="UniProtKB-KW"/>
</dbReference>
<keyword evidence="4" id="KW-0547">Nucleotide-binding</keyword>
<dbReference type="PROSITE" id="PS51192">
    <property type="entry name" value="HELICASE_ATP_BIND_1"/>
    <property type="match status" value="1"/>
</dbReference>